<dbReference type="Proteomes" id="UP001589609">
    <property type="component" value="Unassembled WGS sequence"/>
</dbReference>
<dbReference type="RefSeq" id="WP_379948624.1">
    <property type="nucleotide sequence ID" value="NZ_JBHMAF010000028.1"/>
</dbReference>
<evidence type="ECO:0000313" key="8">
    <source>
        <dbReference type="EMBL" id="MFB9758348.1"/>
    </source>
</evidence>
<protein>
    <recommendedName>
        <fullName evidence="6">TVP38/TMEM64 family membrane protein</fullName>
    </recommendedName>
</protein>
<dbReference type="EMBL" id="JBHMAF010000028">
    <property type="protein sequence ID" value="MFB9758348.1"/>
    <property type="molecule type" value="Genomic_DNA"/>
</dbReference>
<keyword evidence="9" id="KW-1185">Reference proteome</keyword>
<organism evidence="8 9">
    <name type="scientific">Ectobacillus funiculus</name>
    <dbReference type="NCBI Taxonomy" id="137993"/>
    <lineage>
        <taxon>Bacteria</taxon>
        <taxon>Bacillati</taxon>
        <taxon>Bacillota</taxon>
        <taxon>Bacilli</taxon>
        <taxon>Bacillales</taxon>
        <taxon>Bacillaceae</taxon>
        <taxon>Ectobacillus</taxon>
    </lineage>
</organism>
<evidence type="ECO:0000256" key="4">
    <source>
        <dbReference type="ARBA" id="ARBA00022989"/>
    </source>
</evidence>
<feature type="transmembrane region" description="Helical" evidence="6">
    <location>
        <begin position="171"/>
        <end position="187"/>
    </location>
</feature>
<evidence type="ECO:0000256" key="3">
    <source>
        <dbReference type="ARBA" id="ARBA00022692"/>
    </source>
</evidence>
<keyword evidence="2 6" id="KW-1003">Cell membrane</keyword>
<dbReference type="PANTHER" id="PTHR12677">
    <property type="entry name" value="GOLGI APPARATUS MEMBRANE PROTEIN TVP38-RELATED"/>
    <property type="match status" value="1"/>
</dbReference>
<comment type="subcellular location">
    <subcellularLocation>
        <location evidence="1 6">Cell membrane</location>
        <topology evidence="1 6">Multi-pass membrane protein</topology>
    </subcellularLocation>
</comment>
<dbReference type="Pfam" id="PF09335">
    <property type="entry name" value="VTT_dom"/>
    <property type="match status" value="1"/>
</dbReference>
<keyword evidence="3 6" id="KW-0812">Transmembrane</keyword>
<sequence length="199" mass="22658">MDIHTIREFFTLEHMERLLESYRDFGPLAGILLPIVEAFIPVLPLVAFVLANAAAYGLWVGFFYSWLGSCIGSLLLFALVRKFGRHRFFAFLNDHPKVRQSMLWIERRGFGPIFILFCLPFSPSALINVVAGLSRISQRQFALALLLGKVVMIFIISYVGHDLLSFVQKPLKTAIAVLVIFLLWYVGKKVEVRLELAKK</sequence>
<evidence type="ECO:0000313" key="9">
    <source>
        <dbReference type="Proteomes" id="UP001589609"/>
    </source>
</evidence>
<reference evidence="8 9" key="1">
    <citation type="submission" date="2024-09" db="EMBL/GenBank/DDBJ databases">
        <authorList>
            <person name="Sun Q."/>
            <person name="Mori K."/>
        </authorList>
    </citation>
    <scope>NUCLEOTIDE SEQUENCE [LARGE SCALE GENOMIC DNA]</scope>
    <source>
        <strain evidence="8 9">JCM 11201</strain>
    </source>
</reference>
<feature type="transmembrane region" description="Helical" evidence="6">
    <location>
        <begin position="109"/>
        <end position="134"/>
    </location>
</feature>
<dbReference type="PANTHER" id="PTHR12677:SF55">
    <property type="entry name" value="UNDECAPRENYL PHOSPHATE TRANSPORTER SAOUHSC_00901-RELATED"/>
    <property type="match status" value="1"/>
</dbReference>
<dbReference type="InterPro" id="IPR032816">
    <property type="entry name" value="VTT_dom"/>
</dbReference>
<comment type="similarity">
    <text evidence="6">Belongs to the TVP38/TMEM64 family.</text>
</comment>
<keyword evidence="5 6" id="KW-0472">Membrane</keyword>
<accession>A0ABV5WDN8</accession>
<keyword evidence="4 6" id="KW-1133">Transmembrane helix</keyword>
<gene>
    <name evidence="8" type="ORF">ACFFMS_07410</name>
</gene>
<feature type="transmembrane region" description="Helical" evidence="6">
    <location>
        <begin position="56"/>
        <end position="80"/>
    </location>
</feature>
<proteinExistence type="inferred from homology"/>
<feature type="domain" description="VTT" evidence="7">
    <location>
        <begin position="44"/>
        <end position="161"/>
    </location>
</feature>
<evidence type="ECO:0000256" key="5">
    <source>
        <dbReference type="ARBA" id="ARBA00023136"/>
    </source>
</evidence>
<name>A0ABV5WDN8_9BACI</name>
<evidence type="ECO:0000256" key="2">
    <source>
        <dbReference type="ARBA" id="ARBA00022475"/>
    </source>
</evidence>
<feature type="transmembrane region" description="Helical" evidence="6">
    <location>
        <begin position="25"/>
        <end position="50"/>
    </location>
</feature>
<evidence type="ECO:0000259" key="7">
    <source>
        <dbReference type="Pfam" id="PF09335"/>
    </source>
</evidence>
<comment type="caution">
    <text evidence="8">The sequence shown here is derived from an EMBL/GenBank/DDBJ whole genome shotgun (WGS) entry which is preliminary data.</text>
</comment>
<feature type="transmembrane region" description="Helical" evidence="6">
    <location>
        <begin position="140"/>
        <end position="159"/>
    </location>
</feature>
<dbReference type="InterPro" id="IPR015414">
    <property type="entry name" value="TMEM64"/>
</dbReference>
<evidence type="ECO:0000256" key="6">
    <source>
        <dbReference type="RuleBase" id="RU366058"/>
    </source>
</evidence>
<evidence type="ECO:0000256" key="1">
    <source>
        <dbReference type="ARBA" id="ARBA00004651"/>
    </source>
</evidence>